<proteinExistence type="predicted"/>
<evidence type="ECO:0000313" key="1">
    <source>
        <dbReference type="EMBL" id="KAF7339083.1"/>
    </source>
</evidence>
<name>A0A8H6XDH3_9AGAR</name>
<reference evidence="1" key="1">
    <citation type="submission" date="2020-05" db="EMBL/GenBank/DDBJ databases">
        <title>Mycena genomes resolve the evolution of fungal bioluminescence.</title>
        <authorList>
            <person name="Tsai I.J."/>
        </authorList>
    </citation>
    <scope>NUCLEOTIDE SEQUENCE</scope>
    <source>
        <strain evidence="1">CCC161011</strain>
    </source>
</reference>
<gene>
    <name evidence="1" type="ORF">MVEN_01984700</name>
</gene>
<sequence length="380" mass="41675">MEASSLAVQEIWDQVLNHLAAHRDLKSCALVCRAFVSSAQTLLFHYVHTHLAGRRSFPHVDGRRPPLTMSTDRLADFASQAPHLIDHIRELSIDGCDAETLAPIVEIPWSRLRAIAFEHAGSRDTGPLAADASALIGALVALPTLREISFSAFYFGSELPAILAKCGAQVCSLNFDYSYILDTALTHADAPLPLDPGYPRPRITSLRMWMAGAIPDFIHSATSPLDLSQLNNISYVANTGILPLLHGSKNTVRTLEFYGKEPDIESLDFGAFPALSHIKFWDGAKGLAKAFESSSPLIHLHTISYSLHGRNLNIMTLPLLDSLVSNSVSKLSALRQVVVQLTAPAYKPGHEELRSAIEKQVPWLVQNGLLVIEITRLERN</sequence>
<evidence type="ECO:0000313" key="2">
    <source>
        <dbReference type="Proteomes" id="UP000620124"/>
    </source>
</evidence>
<protein>
    <recommendedName>
        <fullName evidence="3">F-box domain-containing protein</fullName>
    </recommendedName>
</protein>
<keyword evidence="2" id="KW-1185">Reference proteome</keyword>
<dbReference type="Proteomes" id="UP000620124">
    <property type="component" value="Unassembled WGS sequence"/>
</dbReference>
<accession>A0A8H6XDH3</accession>
<organism evidence="1 2">
    <name type="scientific">Mycena venus</name>
    <dbReference type="NCBI Taxonomy" id="2733690"/>
    <lineage>
        <taxon>Eukaryota</taxon>
        <taxon>Fungi</taxon>
        <taxon>Dikarya</taxon>
        <taxon>Basidiomycota</taxon>
        <taxon>Agaricomycotina</taxon>
        <taxon>Agaricomycetes</taxon>
        <taxon>Agaricomycetidae</taxon>
        <taxon>Agaricales</taxon>
        <taxon>Marasmiineae</taxon>
        <taxon>Mycenaceae</taxon>
        <taxon>Mycena</taxon>
    </lineage>
</organism>
<comment type="caution">
    <text evidence="1">The sequence shown here is derived from an EMBL/GenBank/DDBJ whole genome shotgun (WGS) entry which is preliminary data.</text>
</comment>
<dbReference type="EMBL" id="JACAZI010000020">
    <property type="protein sequence ID" value="KAF7339083.1"/>
    <property type="molecule type" value="Genomic_DNA"/>
</dbReference>
<dbReference type="OrthoDB" id="2897180at2759"/>
<evidence type="ECO:0008006" key="3">
    <source>
        <dbReference type="Google" id="ProtNLM"/>
    </source>
</evidence>
<dbReference type="AlphaFoldDB" id="A0A8H6XDH3"/>